<keyword evidence="1" id="KW-0472">Membrane</keyword>
<sequence length="70" mass="8266">MLGVSFYIERKAKKAISKWGLEKEYKSLNKTQRFNRNTFAFLFLFVGFALFFYLGITYFSGYLLNIKTNA</sequence>
<keyword evidence="1" id="KW-1133">Transmembrane helix</keyword>
<dbReference type="EMBL" id="MVDD01000001">
    <property type="protein sequence ID" value="PKQ65796.1"/>
    <property type="molecule type" value="Genomic_DNA"/>
</dbReference>
<dbReference type="Proteomes" id="UP000233535">
    <property type="component" value="Unassembled WGS sequence"/>
</dbReference>
<gene>
    <name evidence="2" type="ORF">BZG02_01970</name>
</gene>
<accession>A0A2N3I665</accession>
<protein>
    <submittedName>
        <fullName evidence="2">Uncharacterized protein</fullName>
    </submittedName>
</protein>
<proteinExistence type="predicted"/>
<evidence type="ECO:0000256" key="1">
    <source>
        <dbReference type="SAM" id="Phobius"/>
    </source>
</evidence>
<keyword evidence="1" id="KW-0812">Transmembrane</keyword>
<keyword evidence="3" id="KW-1185">Reference proteome</keyword>
<reference evidence="2 3" key="1">
    <citation type="journal article" date="2017" name="Front. Microbiol.">
        <title>Labilibaculum manganireducens gen. nov., sp. nov. and Labilibaculum filiforme sp. nov., Novel Bacteroidetes Isolated from Subsurface Sediments of the Baltic Sea.</title>
        <authorList>
            <person name="Vandieken V."/>
            <person name="Marshall I.P."/>
            <person name="Niemann H."/>
            <person name="Engelen B."/>
            <person name="Cypionka H."/>
        </authorList>
    </citation>
    <scope>NUCLEOTIDE SEQUENCE [LARGE SCALE GENOMIC DNA]</scope>
    <source>
        <strain evidence="2 3">59.16B</strain>
    </source>
</reference>
<feature type="transmembrane region" description="Helical" evidence="1">
    <location>
        <begin position="39"/>
        <end position="64"/>
    </location>
</feature>
<evidence type="ECO:0000313" key="3">
    <source>
        <dbReference type="Proteomes" id="UP000233535"/>
    </source>
</evidence>
<organism evidence="2 3">
    <name type="scientific">Labilibaculum filiforme</name>
    <dbReference type="NCBI Taxonomy" id="1940526"/>
    <lineage>
        <taxon>Bacteria</taxon>
        <taxon>Pseudomonadati</taxon>
        <taxon>Bacteroidota</taxon>
        <taxon>Bacteroidia</taxon>
        <taxon>Marinilabiliales</taxon>
        <taxon>Marinifilaceae</taxon>
        <taxon>Labilibaculum</taxon>
    </lineage>
</organism>
<evidence type="ECO:0000313" key="2">
    <source>
        <dbReference type="EMBL" id="PKQ65796.1"/>
    </source>
</evidence>
<comment type="caution">
    <text evidence="2">The sequence shown here is derived from an EMBL/GenBank/DDBJ whole genome shotgun (WGS) entry which is preliminary data.</text>
</comment>
<dbReference type="AlphaFoldDB" id="A0A2N3I665"/>
<name>A0A2N3I665_9BACT</name>